<organism evidence="13 14">
    <name type="scientific">Irregularibacter muris</name>
    <dbReference type="NCBI Taxonomy" id="1796619"/>
    <lineage>
        <taxon>Bacteria</taxon>
        <taxon>Bacillati</taxon>
        <taxon>Bacillota</taxon>
        <taxon>Clostridia</taxon>
        <taxon>Eubacteriales</taxon>
        <taxon>Eubacteriaceae</taxon>
        <taxon>Irregularibacter</taxon>
    </lineage>
</organism>
<evidence type="ECO:0000256" key="10">
    <source>
        <dbReference type="ARBA" id="ARBA00023136"/>
    </source>
</evidence>
<comment type="caution">
    <text evidence="13">The sequence shown here is derived from an EMBL/GenBank/DDBJ whole genome shotgun (WGS) entry which is preliminary data.</text>
</comment>
<dbReference type="InterPro" id="IPR036890">
    <property type="entry name" value="HATPase_C_sf"/>
</dbReference>
<evidence type="ECO:0000256" key="2">
    <source>
        <dbReference type="ARBA" id="ARBA00004141"/>
    </source>
</evidence>
<dbReference type="CDD" id="cd00082">
    <property type="entry name" value="HisKA"/>
    <property type="match status" value="1"/>
</dbReference>
<keyword evidence="4" id="KW-0597">Phosphoprotein</keyword>
<dbReference type="InterPro" id="IPR003661">
    <property type="entry name" value="HisK_dim/P_dom"/>
</dbReference>
<gene>
    <name evidence="13" type="ORF">NSA47_07960</name>
</gene>
<feature type="transmembrane region" description="Helical" evidence="11">
    <location>
        <begin position="12"/>
        <end position="36"/>
    </location>
</feature>
<dbReference type="Pfam" id="PF00512">
    <property type="entry name" value="HisKA"/>
    <property type="match status" value="1"/>
</dbReference>
<evidence type="ECO:0000256" key="9">
    <source>
        <dbReference type="ARBA" id="ARBA00023012"/>
    </source>
</evidence>
<sequence length="451" mass="51426">MGSRTLKGLLTRFVITELFYSIIVVFLILFGIAYSIGTGFTYPADYPEKQFPLMEERVRQGEVTLDDFPSFYGVQIEDKNGEILSSTMETKDREYVKNAKEEGSAQSAHLFASKQFMYLQNEGQNIILSYRIGSDFMSPVLRKYLPNAEVLLLIVSFALWVLGFLLILGYFTRGIYKELIKISETNDEIRQMNLDFPVPKSKVKEINQVLTSLDMMRQELASSLKKQWQVQKSQRDTLQALTHDIRTPITLINGNLELIQETQPSPEQSELLMNLEKGVTRLNQYIQELKELSGISSHKEEKSPITKQLISDWCSFAKSMAMKNKINIKIIHKQSSKLLIQSEELSKAFQNVLQNAVDYSPEGSDITLSFEDHPEEYRITVMDSGQGFSEEALKQGTRRFYTSSAERSGHIGLGLTIVHEIMMKNRGRVTLSNEKVKDEIIGGKVILTLKK</sequence>
<dbReference type="SMART" id="SM00387">
    <property type="entry name" value="HATPase_c"/>
    <property type="match status" value="1"/>
</dbReference>
<proteinExistence type="predicted"/>
<dbReference type="Proteomes" id="UP001205748">
    <property type="component" value="Unassembled WGS sequence"/>
</dbReference>
<dbReference type="InterPro" id="IPR008358">
    <property type="entry name" value="Sig_transdc_His_kin/Pase_MprB"/>
</dbReference>
<protein>
    <recommendedName>
        <fullName evidence="3">histidine kinase</fullName>
        <ecNumber evidence="3">2.7.13.3</ecNumber>
    </recommendedName>
</protein>
<dbReference type="EC" id="2.7.13.3" evidence="3"/>
<dbReference type="InterPro" id="IPR050398">
    <property type="entry name" value="HssS/ArlS-like"/>
</dbReference>
<keyword evidence="14" id="KW-1185">Reference proteome</keyword>
<evidence type="ECO:0000256" key="4">
    <source>
        <dbReference type="ARBA" id="ARBA00022553"/>
    </source>
</evidence>
<dbReference type="SUPFAM" id="SSF55874">
    <property type="entry name" value="ATPase domain of HSP90 chaperone/DNA topoisomerase II/histidine kinase"/>
    <property type="match status" value="1"/>
</dbReference>
<dbReference type="InterPro" id="IPR036097">
    <property type="entry name" value="HisK_dim/P_sf"/>
</dbReference>
<evidence type="ECO:0000256" key="1">
    <source>
        <dbReference type="ARBA" id="ARBA00000085"/>
    </source>
</evidence>
<dbReference type="SMART" id="SM00388">
    <property type="entry name" value="HisKA"/>
    <property type="match status" value="1"/>
</dbReference>
<evidence type="ECO:0000313" key="14">
    <source>
        <dbReference type="Proteomes" id="UP001205748"/>
    </source>
</evidence>
<feature type="domain" description="Histidine kinase" evidence="12">
    <location>
        <begin position="240"/>
        <end position="451"/>
    </location>
</feature>
<evidence type="ECO:0000259" key="12">
    <source>
        <dbReference type="PROSITE" id="PS50109"/>
    </source>
</evidence>
<dbReference type="InterPro" id="IPR005467">
    <property type="entry name" value="His_kinase_dom"/>
</dbReference>
<evidence type="ECO:0000256" key="3">
    <source>
        <dbReference type="ARBA" id="ARBA00012438"/>
    </source>
</evidence>
<keyword evidence="7 13" id="KW-0418">Kinase</keyword>
<dbReference type="AlphaFoldDB" id="A0AAE3HED7"/>
<dbReference type="PRINTS" id="PR01780">
    <property type="entry name" value="LANTIREGPROT"/>
</dbReference>
<dbReference type="Gene3D" id="1.10.287.130">
    <property type="match status" value="1"/>
</dbReference>
<dbReference type="InterPro" id="IPR003594">
    <property type="entry name" value="HATPase_dom"/>
</dbReference>
<evidence type="ECO:0000256" key="5">
    <source>
        <dbReference type="ARBA" id="ARBA00022679"/>
    </source>
</evidence>
<keyword evidence="6 11" id="KW-0812">Transmembrane</keyword>
<accession>A0AAE3HED7</accession>
<dbReference type="EMBL" id="JANKAS010000006">
    <property type="protein sequence ID" value="MCR1898917.1"/>
    <property type="molecule type" value="Genomic_DNA"/>
</dbReference>
<comment type="subcellular location">
    <subcellularLocation>
        <location evidence="2">Membrane</location>
        <topology evidence="2">Multi-pass membrane protein</topology>
    </subcellularLocation>
</comment>
<evidence type="ECO:0000256" key="7">
    <source>
        <dbReference type="ARBA" id="ARBA00022777"/>
    </source>
</evidence>
<name>A0AAE3HED7_9FIRM</name>
<dbReference type="RefSeq" id="WP_257530737.1">
    <property type="nucleotide sequence ID" value="NZ_JANKAS010000006.1"/>
</dbReference>
<dbReference type="Gene3D" id="6.10.340.10">
    <property type="match status" value="1"/>
</dbReference>
<comment type="catalytic activity">
    <reaction evidence="1">
        <text>ATP + protein L-histidine = ADP + protein N-phospho-L-histidine.</text>
        <dbReference type="EC" id="2.7.13.3"/>
    </reaction>
</comment>
<evidence type="ECO:0000313" key="13">
    <source>
        <dbReference type="EMBL" id="MCR1898917.1"/>
    </source>
</evidence>
<dbReference type="Gene3D" id="3.30.565.10">
    <property type="entry name" value="Histidine kinase-like ATPase, C-terminal domain"/>
    <property type="match status" value="1"/>
</dbReference>
<keyword evidence="5" id="KW-0808">Transferase</keyword>
<dbReference type="SUPFAM" id="SSF47384">
    <property type="entry name" value="Homodimeric domain of signal transducing histidine kinase"/>
    <property type="match status" value="1"/>
</dbReference>
<dbReference type="PANTHER" id="PTHR45528:SF8">
    <property type="entry name" value="HISTIDINE KINASE"/>
    <property type="match status" value="1"/>
</dbReference>
<dbReference type="PANTHER" id="PTHR45528">
    <property type="entry name" value="SENSOR HISTIDINE KINASE CPXA"/>
    <property type="match status" value="1"/>
</dbReference>
<evidence type="ECO:0000256" key="11">
    <source>
        <dbReference type="SAM" id="Phobius"/>
    </source>
</evidence>
<keyword evidence="10 11" id="KW-0472">Membrane</keyword>
<feature type="transmembrane region" description="Helical" evidence="11">
    <location>
        <begin position="150"/>
        <end position="171"/>
    </location>
</feature>
<dbReference type="Pfam" id="PF02518">
    <property type="entry name" value="HATPase_c"/>
    <property type="match status" value="1"/>
</dbReference>
<evidence type="ECO:0000256" key="6">
    <source>
        <dbReference type="ARBA" id="ARBA00022692"/>
    </source>
</evidence>
<keyword evidence="8 11" id="KW-1133">Transmembrane helix</keyword>
<keyword evidence="9" id="KW-0902">Two-component regulatory system</keyword>
<evidence type="ECO:0000256" key="8">
    <source>
        <dbReference type="ARBA" id="ARBA00022989"/>
    </source>
</evidence>
<dbReference type="GO" id="GO:0005886">
    <property type="term" value="C:plasma membrane"/>
    <property type="evidence" value="ECO:0007669"/>
    <property type="project" value="TreeGrafter"/>
</dbReference>
<reference evidence="13" key="1">
    <citation type="submission" date="2022-07" db="EMBL/GenBank/DDBJ databases">
        <title>Enhanced cultured diversity of the mouse gut microbiota enables custom-made synthetic communities.</title>
        <authorList>
            <person name="Afrizal A."/>
        </authorList>
    </citation>
    <scope>NUCLEOTIDE SEQUENCE</scope>
    <source>
        <strain evidence="13">DSM 28593</strain>
    </source>
</reference>
<dbReference type="GO" id="GO:0000155">
    <property type="term" value="F:phosphorelay sensor kinase activity"/>
    <property type="evidence" value="ECO:0007669"/>
    <property type="project" value="InterPro"/>
</dbReference>
<dbReference type="PROSITE" id="PS50109">
    <property type="entry name" value="HIS_KIN"/>
    <property type="match status" value="1"/>
</dbReference>